<comment type="caution">
    <text evidence="7">The sequence shown here is derived from an EMBL/GenBank/DDBJ whole genome shotgun (WGS) entry which is preliminary data.</text>
</comment>
<feature type="domain" description="Thioredoxin" evidence="6">
    <location>
        <begin position="23"/>
        <end position="180"/>
    </location>
</feature>
<name>A0A843XAK1_COLES</name>
<keyword evidence="1" id="KW-0813">Transport</keyword>
<dbReference type="OrthoDB" id="2121326at2759"/>
<dbReference type="FunFam" id="3.40.30.10:FF:000001">
    <property type="entry name" value="Thioredoxin"/>
    <property type="match status" value="1"/>
</dbReference>
<evidence type="ECO:0000256" key="2">
    <source>
        <dbReference type="ARBA" id="ARBA00022946"/>
    </source>
</evidence>
<dbReference type="EMBL" id="NMUH01006987">
    <property type="protein sequence ID" value="MQM16404.1"/>
    <property type="molecule type" value="Genomic_DNA"/>
</dbReference>
<sequence length="205" mass="22769">MVAVGSASASLGSCRVACPAVSESPRLSAVSGSLRCPAIRGLGADKGMILALPRRRVLPVVGAMKQASSSFEEMLKESDKPVLVDFYATWCGPCQYMVPVLDQVSDILQDKIQIVKIDTQKEKAIANKYRIEALPTFIIFRDGEPCDRFVSEYKHRLSSKPRHPLLPTCWKKKSAKQLKEVHHHLAPLQRLNWVVFINTGASKIR</sequence>
<evidence type="ECO:0000259" key="6">
    <source>
        <dbReference type="PROSITE" id="PS51352"/>
    </source>
</evidence>
<dbReference type="CDD" id="cd02947">
    <property type="entry name" value="TRX_family"/>
    <property type="match status" value="1"/>
</dbReference>
<evidence type="ECO:0000313" key="8">
    <source>
        <dbReference type="Proteomes" id="UP000652761"/>
    </source>
</evidence>
<keyword evidence="2" id="KW-0809">Transit peptide</keyword>
<dbReference type="Proteomes" id="UP000652761">
    <property type="component" value="Unassembled WGS sequence"/>
</dbReference>
<keyword evidence="8" id="KW-1185">Reference proteome</keyword>
<reference evidence="7" key="1">
    <citation type="submission" date="2017-07" db="EMBL/GenBank/DDBJ databases">
        <title>Taro Niue Genome Assembly and Annotation.</title>
        <authorList>
            <person name="Atibalentja N."/>
            <person name="Keating K."/>
            <person name="Fields C.J."/>
        </authorList>
    </citation>
    <scope>NUCLEOTIDE SEQUENCE</scope>
    <source>
        <strain evidence="7">Niue_2</strain>
        <tissue evidence="7">Leaf</tissue>
    </source>
</reference>
<dbReference type="InterPro" id="IPR013766">
    <property type="entry name" value="Thioredoxin_domain"/>
</dbReference>
<evidence type="ECO:0000256" key="1">
    <source>
        <dbReference type="ARBA" id="ARBA00022448"/>
    </source>
</evidence>
<dbReference type="PANTHER" id="PTHR45663:SF15">
    <property type="entry name" value="THIOREDOXIN Y1, CHLOROPLASTIC"/>
    <property type="match status" value="1"/>
</dbReference>
<dbReference type="PRINTS" id="PR00421">
    <property type="entry name" value="THIOREDOXIN"/>
</dbReference>
<keyword evidence="4" id="KW-1015">Disulfide bond</keyword>
<evidence type="ECO:0000313" key="7">
    <source>
        <dbReference type="EMBL" id="MQM16404.1"/>
    </source>
</evidence>
<evidence type="ECO:0000256" key="4">
    <source>
        <dbReference type="ARBA" id="ARBA00023157"/>
    </source>
</evidence>
<evidence type="ECO:0000256" key="3">
    <source>
        <dbReference type="ARBA" id="ARBA00022982"/>
    </source>
</evidence>
<keyword evidence="5" id="KW-0676">Redox-active center</keyword>
<dbReference type="PROSITE" id="PS00194">
    <property type="entry name" value="THIOREDOXIN_1"/>
    <property type="match status" value="1"/>
</dbReference>
<dbReference type="InterPro" id="IPR036249">
    <property type="entry name" value="Thioredoxin-like_sf"/>
</dbReference>
<evidence type="ECO:0000256" key="5">
    <source>
        <dbReference type="ARBA" id="ARBA00023284"/>
    </source>
</evidence>
<gene>
    <name evidence="7" type="ORF">Taro_049362</name>
</gene>
<proteinExistence type="predicted"/>
<keyword evidence="3" id="KW-0249">Electron transport</keyword>
<dbReference type="GO" id="GO:0005737">
    <property type="term" value="C:cytoplasm"/>
    <property type="evidence" value="ECO:0007669"/>
    <property type="project" value="TreeGrafter"/>
</dbReference>
<dbReference type="Gene3D" id="3.40.30.10">
    <property type="entry name" value="Glutaredoxin"/>
    <property type="match status" value="1"/>
</dbReference>
<organism evidence="7 8">
    <name type="scientific">Colocasia esculenta</name>
    <name type="common">Wild taro</name>
    <name type="synonym">Arum esculentum</name>
    <dbReference type="NCBI Taxonomy" id="4460"/>
    <lineage>
        <taxon>Eukaryota</taxon>
        <taxon>Viridiplantae</taxon>
        <taxon>Streptophyta</taxon>
        <taxon>Embryophyta</taxon>
        <taxon>Tracheophyta</taxon>
        <taxon>Spermatophyta</taxon>
        <taxon>Magnoliopsida</taxon>
        <taxon>Liliopsida</taxon>
        <taxon>Araceae</taxon>
        <taxon>Aroideae</taxon>
        <taxon>Colocasieae</taxon>
        <taxon>Colocasia</taxon>
    </lineage>
</organism>
<protein>
    <recommendedName>
        <fullName evidence="6">Thioredoxin domain-containing protein</fullName>
    </recommendedName>
</protein>
<accession>A0A843XAK1</accession>
<dbReference type="AlphaFoldDB" id="A0A843XAK1"/>
<dbReference type="InterPro" id="IPR017937">
    <property type="entry name" value="Thioredoxin_CS"/>
</dbReference>
<dbReference type="InterPro" id="IPR005746">
    <property type="entry name" value="Thioredoxin"/>
</dbReference>
<dbReference type="PROSITE" id="PS51352">
    <property type="entry name" value="THIOREDOXIN_2"/>
    <property type="match status" value="1"/>
</dbReference>
<dbReference type="Pfam" id="PF00085">
    <property type="entry name" value="Thioredoxin"/>
    <property type="match status" value="1"/>
</dbReference>
<dbReference type="PANTHER" id="PTHR45663">
    <property type="entry name" value="GEO12009P1"/>
    <property type="match status" value="1"/>
</dbReference>
<dbReference type="NCBIfam" id="TIGR01068">
    <property type="entry name" value="thioredoxin"/>
    <property type="match status" value="1"/>
</dbReference>
<dbReference type="SUPFAM" id="SSF52833">
    <property type="entry name" value="Thioredoxin-like"/>
    <property type="match status" value="1"/>
</dbReference>
<dbReference type="GO" id="GO:0015035">
    <property type="term" value="F:protein-disulfide reductase activity"/>
    <property type="evidence" value="ECO:0007669"/>
    <property type="project" value="InterPro"/>
</dbReference>